<sequence>MSYSGLGLLSITIYFLLNLLVTVTSKQLVTSTLSPYLLTACHAFTTFITTSVLSRLRSVVSSTANPRKSPQSSHDESRLPLRTHAILLAFSLVYTVNIGMSNLSLGLVSLAMHQTIRALAPAITVLLTIVVLNRPLSFYPLSIYLSLIPTIFGVALATVPSSATASASHDSNGRPENTHFGIALTFIGAILAVGKTMITHQLQQPRSSSPSPSRMVNIALGLSAVRLVKYLSPYAVAQALCFAYLNGELKFQHPVIQLPMTALVTREPGGRVRVGTLAIVNVLSASALNIASFEANRRCGALSMGVAGNLKQVVILLLASLRRRGGGDDDGSGGNGGHQTVPEGRVVLGTLMTAAGGMWYAWATSRMKDRSFQARV</sequence>
<comment type="subunit">
    <text evidence="4">Homooligomer.</text>
</comment>
<evidence type="ECO:0000256" key="2">
    <source>
        <dbReference type="ARBA" id="ARBA00004477"/>
    </source>
</evidence>
<comment type="function">
    <text evidence="1">Involved in the import of GDP-mannose from the cytoplasm into the Golgi lumen.</text>
</comment>
<evidence type="ECO:0000256" key="7">
    <source>
        <dbReference type="ARBA" id="ARBA00023136"/>
    </source>
</evidence>
<proteinExistence type="inferred from homology"/>
<feature type="transmembrane region" description="Helical" evidence="8">
    <location>
        <begin position="138"/>
        <end position="159"/>
    </location>
</feature>
<dbReference type="PANTHER" id="PTHR11132">
    <property type="entry name" value="SOLUTE CARRIER FAMILY 35"/>
    <property type="match status" value="1"/>
</dbReference>
<dbReference type="Pfam" id="PF03151">
    <property type="entry name" value="TPT"/>
    <property type="match status" value="1"/>
</dbReference>
<dbReference type="HOGENOM" id="CLU_033641_3_0_1"/>
<dbReference type="GeneID" id="27328009"/>
<gene>
    <name evidence="10" type="ORF">PV08_00926</name>
</gene>
<dbReference type="RefSeq" id="XP_016240567.1">
    <property type="nucleotide sequence ID" value="XM_016375291.1"/>
</dbReference>
<keyword evidence="5 8" id="KW-0812">Transmembrane</keyword>
<comment type="subcellular location">
    <subcellularLocation>
        <location evidence="2">Endoplasmic reticulum membrane</location>
        <topology evidence="2">Multi-pass membrane protein</topology>
    </subcellularLocation>
</comment>
<evidence type="ECO:0000259" key="9">
    <source>
        <dbReference type="Pfam" id="PF03151"/>
    </source>
</evidence>
<name>A0A0D1YYI6_9EURO</name>
<dbReference type="Proteomes" id="UP000053328">
    <property type="component" value="Unassembled WGS sequence"/>
</dbReference>
<feature type="transmembrane region" description="Helical" evidence="8">
    <location>
        <begin position="85"/>
        <end position="108"/>
    </location>
</feature>
<keyword evidence="6 8" id="KW-1133">Transmembrane helix</keyword>
<dbReference type="InterPro" id="IPR004853">
    <property type="entry name" value="Sugar_P_trans_dom"/>
</dbReference>
<evidence type="ECO:0000256" key="3">
    <source>
        <dbReference type="ARBA" id="ARBA00010425"/>
    </source>
</evidence>
<dbReference type="OrthoDB" id="10261634at2759"/>
<evidence type="ECO:0000256" key="4">
    <source>
        <dbReference type="ARBA" id="ARBA00011182"/>
    </source>
</evidence>
<feature type="transmembrane region" description="Helical" evidence="8">
    <location>
        <begin position="36"/>
        <end position="56"/>
    </location>
</feature>
<dbReference type="EMBL" id="KN847492">
    <property type="protein sequence ID" value="KIW20351.1"/>
    <property type="molecule type" value="Genomic_DNA"/>
</dbReference>
<feature type="domain" description="Sugar phosphate transporter" evidence="9">
    <location>
        <begin position="10"/>
        <end position="159"/>
    </location>
</feature>
<evidence type="ECO:0000313" key="11">
    <source>
        <dbReference type="Proteomes" id="UP000053328"/>
    </source>
</evidence>
<organism evidence="10 11">
    <name type="scientific">Exophiala spinifera</name>
    <dbReference type="NCBI Taxonomy" id="91928"/>
    <lineage>
        <taxon>Eukaryota</taxon>
        <taxon>Fungi</taxon>
        <taxon>Dikarya</taxon>
        <taxon>Ascomycota</taxon>
        <taxon>Pezizomycotina</taxon>
        <taxon>Eurotiomycetes</taxon>
        <taxon>Chaetothyriomycetidae</taxon>
        <taxon>Chaetothyriales</taxon>
        <taxon>Herpotrichiellaceae</taxon>
        <taxon>Exophiala</taxon>
    </lineage>
</organism>
<evidence type="ECO:0000313" key="10">
    <source>
        <dbReference type="EMBL" id="KIW20351.1"/>
    </source>
</evidence>
<evidence type="ECO:0000256" key="5">
    <source>
        <dbReference type="ARBA" id="ARBA00022692"/>
    </source>
</evidence>
<feature type="transmembrane region" description="Helical" evidence="8">
    <location>
        <begin position="6"/>
        <end position="24"/>
    </location>
</feature>
<evidence type="ECO:0000256" key="8">
    <source>
        <dbReference type="SAM" id="Phobius"/>
    </source>
</evidence>
<dbReference type="InterPro" id="IPR050186">
    <property type="entry name" value="TPT_transporter"/>
</dbReference>
<feature type="transmembrane region" description="Helical" evidence="8">
    <location>
        <begin position="115"/>
        <end position="132"/>
    </location>
</feature>
<feature type="transmembrane region" description="Helical" evidence="8">
    <location>
        <begin position="180"/>
        <end position="198"/>
    </location>
</feature>
<keyword evidence="11" id="KW-1185">Reference proteome</keyword>
<evidence type="ECO:0000256" key="6">
    <source>
        <dbReference type="ARBA" id="ARBA00022989"/>
    </source>
</evidence>
<accession>A0A0D1YYI6</accession>
<comment type="similarity">
    <text evidence="3">Belongs to the TPT transporter family. SLC35D subfamily.</text>
</comment>
<dbReference type="VEuPathDB" id="FungiDB:PV08_00926"/>
<dbReference type="GO" id="GO:0005789">
    <property type="term" value="C:endoplasmic reticulum membrane"/>
    <property type="evidence" value="ECO:0007669"/>
    <property type="project" value="UniProtKB-SubCell"/>
</dbReference>
<evidence type="ECO:0000256" key="1">
    <source>
        <dbReference type="ARBA" id="ARBA00003420"/>
    </source>
</evidence>
<dbReference type="AlphaFoldDB" id="A0A0D1YYI6"/>
<protein>
    <recommendedName>
        <fullName evidence="9">Sugar phosphate transporter domain-containing protein</fullName>
    </recommendedName>
</protein>
<keyword evidence="7 8" id="KW-0472">Membrane</keyword>
<reference evidence="10 11" key="1">
    <citation type="submission" date="2015-01" db="EMBL/GenBank/DDBJ databases">
        <title>The Genome Sequence of Exophiala spinifera CBS89968.</title>
        <authorList>
            <consortium name="The Broad Institute Genomics Platform"/>
            <person name="Cuomo C."/>
            <person name="de Hoog S."/>
            <person name="Gorbushina A."/>
            <person name="Stielow B."/>
            <person name="Teixiera M."/>
            <person name="Abouelleil A."/>
            <person name="Chapman S.B."/>
            <person name="Priest M."/>
            <person name="Young S.K."/>
            <person name="Wortman J."/>
            <person name="Nusbaum C."/>
            <person name="Birren B."/>
        </authorList>
    </citation>
    <scope>NUCLEOTIDE SEQUENCE [LARGE SCALE GENOMIC DNA]</scope>
    <source>
        <strain evidence="10 11">CBS 89968</strain>
    </source>
</reference>